<dbReference type="Pfam" id="PF01590">
    <property type="entry name" value="GAF"/>
    <property type="match status" value="1"/>
</dbReference>
<dbReference type="SUPFAM" id="SSF55781">
    <property type="entry name" value="GAF domain-like"/>
    <property type="match status" value="1"/>
</dbReference>
<name>A0A1F6TVD9_9PROT</name>
<dbReference type="PANTHER" id="PTHR43155:SF2">
    <property type="entry name" value="CYCLIC DI-GMP PHOSPHODIESTERASE PA4108"/>
    <property type="match status" value="1"/>
</dbReference>
<dbReference type="InterPro" id="IPR006674">
    <property type="entry name" value="HD_domain"/>
</dbReference>
<evidence type="ECO:0000313" key="2">
    <source>
        <dbReference type="EMBL" id="OGI49022.1"/>
    </source>
</evidence>
<dbReference type="PANTHER" id="PTHR43155">
    <property type="entry name" value="CYCLIC DI-GMP PHOSPHODIESTERASE PA4108-RELATED"/>
    <property type="match status" value="1"/>
</dbReference>
<reference evidence="2 3" key="1">
    <citation type="journal article" date="2016" name="Nat. Commun.">
        <title>Thousands of microbial genomes shed light on interconnected biogeochemical processes in an aquifer system.</title>
        <authorList>
            <person name="Anantharaman K."/>
            <person name="Brown C.T."/>
            <person name="Hug L.A."/>
            <person name="Sharon I."/>
            <person name="Castelle C.J."/>
            <person name="Probst A.J."/>
            <person name="Thomas B.C."/>
            <person name="Singh A."/>
            <person name="Wilkins M.J."/>
            <person name="Karaoz U."/>
            <person name="Brodie E.L."/>
            <person name="Williams K.H."/>
            <person name="Hubbard S.S."/>
            <person name="Banfield J.F."/>
        </authorList>
    </citation>
    <scope>NUCLEOTIDE SEQUENCE [LARGE SCALE GENOMIC DNA]</scope>
</reference>
<proteinExistence type="predicted"/>
<dbReference type="Pfam" id="PF01966">
    <property type="entry name" value="HD"/>
    <property type="match status" value="1"/>
</dbReference>
<dbReference type="CDD" id="cd00077">
    <property type="entry name" value="HDc"/>
    <property type="match status" value="2"/>
</dbReference>
<accession>A0A1F6TVD9</accession>
<dbReference type="PROSITE" id="PS51832">
    <property type="entry name" value="HD_GYP"/>
    <property type="match status" value="1"/>
</dbReference>
<dbReference type="InterPro" id="IPR003607">
    <property type="entry name" value="HD/PDEase_dom"/>
</dbReference>
<organism evidence="2 3">
    <name type="scientific">Candidatus Muproteobacteria bacterium RBG_16_65_34</name>
    <dbReference type="NCBI Taxonomy" id="1817760"/>
    <lineage>
        <taxon>Bacteria</taxon>
        <taxon>Pseudomonadati</taxon>
        <taxon>Pseudomonadota</taxon>
        <taxon>Candidatus Muproteobacteria</taxon>
    </lineage>
</organism>
<dbReference type="AlphaFoldDB" id="A0A1F6TVD9"/>
<evidence type="ECO:0000259" key="1">
    <source>
        <dbReference type="PROSITE" id="PS51832"/>
    </source>
</evidence>
<dbReference type="InterPro" id="IPR029016">
    <property type="entry name" value="GAF-like_dom_sf"/>
</dbReference>
<protein>
    <recommendedName>
        <fullName evidence="1">HD-GYP domain-containing protein</fullName>
    </recommendedName>
</protein>
<dbReference type="Pfam" id="PF13487">
    <property type="entry name" value="HD_5"/>
    <property type="match status" value="1"/>
</dbReference>
<dbReference type="GO" id="GO:0008081">
    <property type="term" value="F:phosphoric diester hydrolase activity"/>
    <property type="evidence" value="ECO:0007669"/>
    <property type="project" value="UniProtKB-ARBA"/>
</dbReference>
<comment type="caution">
    <text evidence="2">The sequence shown here is derived from an EMBL/GenBank/DDBJ whole genome shotgun (WGS) entry which is preliminary data.</text>
</comment>
<sequence>MSETHPRLLIAEGAAIAEAALVPLAGCAAVRRFRTLDEVAGELSCAVLVAPPEAVRRALAARPADEGGAEFVAVVWCDGSAPDRALLDHPQVVGALDRSCPGETVYVTLRSALTRIAQTHEGRAAQMLARVLEIGRALASEKDLDTLLGLILTHARHLTNADGASIYTRDRDGVLYFRLWQNASVAAMASPQKTPVGEDSIAGYVARAGDAVVLDDAYAIPDSVPYRFNSASDRALGYRTRSLLTVPLKNKADEVVGVLQLINRKRDPQQLLRAAADFDRQVLPFDIHDGAIAAALAGQAGVALENSMLYADIERLFEGFIKASVQAIEARDPTTAGHSFRVAEYSERLAVAVDRADRDGLRDVRFSREQMRELRYAALLHDFGKVGVREHVLVKAKKLHPHQLDLLRNRFRYARACIERDTFRRLLALREERWSPEEFGTRRIEVERALAADRARLDEFLRVVQTANEPTVASEKVSAELDAVLAYRFPGEDGERAALIEQFEFADLMLSKGSLNAEERAEIESHVSHTYAFLSLIPWTRNLASLPDIAYAHHEKLDGSGYPRRLTAERIPAQSRIMTIADIYDALTAGDRPYKRGLPEDAALDILTAEAAAGKIDPALYRVFVESQAWQLRR</sequence>
<dbReference type="Gene3D" id="1.10.3210.10">
    <property type="entry name" value="Hypothetical protein af1432"/>
    <property type="match status" value="2"/>
</dbReference>
<feature type="domain" description="HD-GYP" evidence="1">
    <location>
        <begin position="313"/>
        <end position="634"/>
    </location>
</feature>
<dbReference type="SMART" id="SM00065">
    <property type="entry name" value="GAF"/>
    <property type="match status" value="1"/>
</dbReference>
<dbReference type="Gene3D" id="3.30.450.40">
    <property type="match status" value="1"/>
</dbReference>
<dbReference type="STRING" id="1817760.A2151_03650"/>
<dbReference type="SUPFAM" id="SSF109604">
    <property type="entry name" value="HD-domain/PDEase-like"/>
    <property type="match status" value="2"/>
</dbReference>
<dbReference type="InterPro" id="IPR037522">
    <property type="entry name" value="HD_GYP_dom"/>
</dbReference>
<dbReference type="Proteomes" id="UP000178885">
    <property type="component" value="Unassembled WGS sequence"/>
</dbReference>
<dbReference type="InterPro" id="IPR003018">
    <property type="entry name" value="GAF"/>
</dbReference>
<dbReference type="EMBL" id="MFSU01000011">
    <property type="protein sequence ID" value="OGI49022.1"/>
    <property type="molecule type" value="Genomic_DNA"/>
</dbReference>
<evidence type="ECO:0000313" key="3">
    <source>
        <dbReference type="Proteomes" id="UP000178885"/>
    </source>
</evidence>
<dbReference type="SMART" id="SM00471">
    <property type="entry name" value="HDc"/>
    <property type="match status" value="1"/>
</dbReference>
<gene>
    <name evidence="2" type="ORF">A2151_03650</name>
</gene>